<evidence type="ECO:0000256" key="6">
    <source>
        <dbReference type="ARBA" id="ARBA00023136"/>
    </source>
</evidence>
<protein>
    <recommendedName>
        <fullName evidence="9">Sulfotransferase family protein</fullName>
    </recommendedName>
</protein>
<dbReference type="GO" id="GO:0008146">
    <property type="term" value="F:sulfotransferase activity"/>
    <property type="evidence" value="ECO:0007669"/>
    <property type="project" value="InterPro"/>
</dbReference>
<organism evidence="8">
    <name type="scientific">Thiolapillus brandeum</name>
    <dbReference type="NCBI Taxonomy" id="1076588"/>
    <lineage>
        <taxon>Bacteria</taxon>
        <taxon>Pseudomonadati</taxon>
        <taxon>Pseudomonadota</taxon>
        <taxon>Gammaproteobacteria</taxon>
        <taxon>Chromatiales</taxon>
        <taxon>Sedimenticolaceae</taxon>
        <taxon>Thiolapillus</taxon>
    </lineage>
</organism>
<dbReference type="PANTHER" id="PTHR12137:SF54">
    <property type="entry name" value="CARBOHYDRATE SULFOTRANSFERASE"/>
    <property type="match status" value="1"/>
</dbReference>
<dbReference type="PANTHER" id="PTHR12137">
    <property type="entry name" value="CARBOHYDRATE SULFOTRANSFERASE"/>
    <property type="match status" value="1"/>
</dbReference>
<proteinExistence type="predicted"/>
<dbReference type="InterPro" id="IPR018011">
    <property type="entry name" value="Carb_sulfotrans_8-10"/>
</dbReference>
<evidence type="ECO:0000256" key="2">
    <source>
        <dbReference type="ARBA" id="ARBA00022679"/>
    </source>
</evidence>
<evidence type="ECO:0000256" key="7">
    <source>
        <dbReference type="ARBA" id="ARBA00023180"/>
    </source>
</evidence>
<dbReference type="Proteomes" id="UP000885822">
    <property type="component" value="Unassembled WGS sequence"/>
</dbReference>
<keyword evidence="3" id="KW-0812">Transmembrane</keyword>
<evidence type="ECO:0000256" key="5">
    <source>
        <dbReference type="ARBA" id="ARBA00023034"/>
    </source>
</evidence>
<reference evidence="8" key="1">
    <citation type="journal article" date="2020" name="mSystems">
        <title>Genome- and Community-Level Interaction Insights into Carbon Utilization and Element Cycling Functions of Hydrothermarchaeota in Hydrothermal Sediment.</title>
        <authorList>
            <person name="Zhou Z."/>
            <person name="Liu Y."/>
            <person name="Xu W."/>
            <person name="Pan J."/>
            <person name="Luo Z.H."/>
            <person name="Li M."/>
        </authorList>
    </citation>
    <scope>NUCLEOTIDE SEQUENCE [LARGE SCALE GENOMIC DNA]</scope>
    <source>
        <strain evidence="8">HyVt-26</strain>
    </source>
</reference>
<dbReference type="AlphaFoldDB" id="A0A831KCN9"/>
<dbReference type="Pfam" id="PF03567">
    <property type="entry name" value="Sulfotransfer_2"/>
    <property type="match status" value="1"/>
</dbReference>
<keyword evidence="6" id="KW-0472">Membrane</keyword>
<evidence type="ECO:0008006" key="9">
    <source>
        <dbReference type="Google" id="ProtNLM"/>
    </source>
</evidence>
<sequence>MPPLPILPRLQRILKDSRNRNLEIQLWSMTDIGLVYVATPKVASNAIRRLIRERQARILLNPDLTARHYKEYKHEIDKKIKQRATPSKVSAIKKDNYYFSFVRNPLSRLYSCYRDKVLNGASAKKHCTLRPYGIEFGMSFDDFVYQIASIPDDESDQHFRSLHNFLTHQGKSFMNHVGKIETMEQDWRPIHAKFGLDFPQRETSTRVSGPKIAFHDLPYTVETATVAAGRYAQDIAHYDYGNEVYALIEKLKKS</sequence>
<gene>
    <name evidence="8" type="ORF">ENG92_02995</name>
</gene>
<comment type="subcellular location">
    <subcellularLocation>
        <location evidence="1">Golgi apparatus membrane</location>
        <topology evidence="1">Single-pass type II membrane protein</topology>
    </subcellularLocation>
</comment>
<evidence type="ECO:0000256" key="3">
    <source>
        <dbReference type="ARBA" id="ARBA00022692"/>
    </source>
</evidence>
<keyword evidence="7" id="KW-0325">Glycoprotein</keyword>
<name>A0A831KCN9_9GAMM</name>
<dbReference type="Gene3D" id="3.40.50.300">
    <property type="entry name" value="P-loop containing nucleotide triphosphate hydrolases"/>
    <property type="match status" value="1"/>
</dbReference>
<evidence type="ECO:0000313" key="8">
    <source>
        <dbReference type="EMBL" id="HDK37964.1"/>
    </source>
</evidence>
<dbReference type="GO" id="GO:0016020">
    <property type="term" value="C:membrane"/>
    <property type="evidence" value="ECO:0007669"/>
    <property type="project" value="InterPro"/>
</dbReference>
<evidence type="ECO:0000256" key="1">
    <source>
        <dbReference type="ARBA" id="ARBA00004323"/>
    </source>
</evidence>
<accession>A0A831KCN9</accession>
<keyword evidence="2" id="KW-0808">Transferase</keyword>
<dbReference type="InterPro" id="IPR027417">
    <property type="entry name" value="P-loop_NTPase"/>
</dbReference>
<dbReference type="EMBL" id="DRCV01000132">
    <property type="protein sequence ID" value="HDK37964.1"/>
    <property type="molecule type" value="Genomic_DNA"/>
</dbReference>
<keyword evidence="5" id="KW-0333">Golgi apparatus</keyword>
<dbReference type="InterPro" id="IPR005331">
    <property type="entry name" value="Sulfotransferase"/>
</dbReference>
<keyword evidence="4" id="KW-1133">Transmembrane helix</keyword>
<comment type="caution">
    <text evidence="8">The sequence shown here is derived from an EMBL/GenBank/DDBJ whole genome shotgun (WGS) entry which is preliminary data.</text>
</comment>
<evidence type="ECO:0000256" key="4">
    <source>
        <dbReference type="ARBA" id="ARBA00022989"/>
    </source>
</evidence>
<dbReference type="GO" id="GO:0016051">
    <property type="term" value="P:carbohydrate biosynthetic process"/>
    <property type="evidence" value="ECO:0007669"/>
    <property type="project" value="InterPro"/>
</dbReference>